<dbReference type="EMBL" id="JBBKTX010000010">
    <property type="protein sequence ID" value="MFK4752680.1"/>
    <property type="molecule type" value="Genomic_DNA"/>
</dbReference>
<accession>A0ABW8NJ19</accession>
<comment type="caution">
    <text evidence="1">The sequence shown here is derived from an EMBL/GenBank/DDBJ whole genome shotgun (WGS) entry which is preliminary data.</text>
</comment>
<reference evidence="1 2" key="1">
    <citation type="submission" date="2024-03" db="EMBL/GenBank/DDBJ databases">
        <title>High-quality draft genome sequence of Oceanobacter sp. wDCs-4.</title>
        <authorList>
            <person name="Dong C."/>
        </authorList>
    </citation>
    <scope>NUCLEOTIDE SEQUENCE [LARGE SCALE GENOMIC DNA]</scope>
    <source>
        <strain evidence="2">wDCs-4</strain>
    </source>
</reference>
<proteinExistence type="predicted"/>
<protein>
    <recommendedName>
        <fullName evidence="3">Transposase</fullName>
    </recommendedName>
</protein>
<evidence type="ECO:0008006" key="3">
    <source>
        <dbReference type="Google" id="ProtNLM"/>
    </source>
</evidence>
<keyword evidence="2" id="KW-1185">Reference proteome</keyword>
<name>A0ABW8NJ19_9GAMM</name>
<gene>
    <name evidence="1" type="ORF">WG929_09710</name>
</gene>
<dbReference type="RefSeq" id="WP_416205881.1">
    <property type="nucleotide sequence ID" value="NZ_JBBKTX010000010.1"/>
</dbReference>
<evidence type="ECO:0000313" key="1">
    <source>
        <dbReference type="EMBL" id="MFK4752680.1"/>
    </source>
</evidence>
<sequence length="47" mass="5570">MISPQTVKKSQTRLTDEMERKVLPLFAFSNSYENIREHLLDRCGMKQ</sequence>
<evidence type="ECO:0000313" key="2">
    <source>
        <dbReference type="Proteomes" id="UP001620597"/>
    </source>
</evidence>
<dbReference type="Proteomes" id="UP001620597">
    <property type="component" value="Unassembled WGS sequence"/>
</dbReference>
<organism evidence="1 2">
    <name type="scientific">Oceanobacter antarcticus</name>
    <dbReference type="NCBI Taxonomy" id="3133425"/>
    <lineage>
        <taxon>Bacteria</taxon>
        <taxon>Pseudomonadati</taxon>
        <taxon>Pseudomonadota</taxon>
        <taxon>Gammaproteobacteria</taxon>
        <taxon>Oceanospirillales</taxon>
        <taxon>Oceanospirillaceae</taxon>
        <taxon>Oceanobacter</taxon>
    </lineage>
</organism>